<name>A0ABQ2W5H5_9ACTN</name>
<feature type="compositionally biased region" description="Acidic residues" evidence="1">
    <location>
        <begin position="94"/>
        <end position="134"/>
    </location>
</feature>
<proteinExistence type="predicted"/>
<organism evidence="2 3">
    <name type="scientific">Streptomyces gelaticus</name>
    <dbReference type="NCBI Taxonomy" id="285446"/>
    <lineage>
        <taxon>Bacteria</taxon>
        <taxon>Bacillati</taxon>
        <taxon>Actinomycetota</taxon>
        <taxon>Actinomycetes</taxon>
        <taxon>Kitasatosporales</taxon>
        <taxon>Streptomycetaceae</taxon>
        <taxon>Streptomyces</taxon>
    </lineage>
</organism>
<evidence type="ECO:0000256" key="1">
    <source>
        <dbReference type="SAM" id="MobiDB-lite"/>
    </source>
</evidence>
<dbReference type="Proteomes" id="UP000660675">
    <property type="component" value="Unassembled WGS sequence"/>
</dbReference>
<reference evidence="3" key="1">
    <citation type="journal article" date="2019" name="Int. J. Syst. Evol. Microbiol.">
        <title>The Global Catalogue of Microorganisms (GCM) 10K type strain sequencing project: providing services to taxonomists for standard genome sequencing and annotation.</title>
        <authorList>
            <consortium name="The Broad Institute Genomics Platform"/>
            <consortium name="The Broad Institute Genome Sequencing Center for Infectious Disease"/>
            <person name="Wu L."/>
            <person name="Ma J."/>
        </authorList>
    </citation>
    <scope>NUCLEOTIDE SEQUENCE [LARGE SCALE GENOMIC DNA]</scope>
    <source>
        <strain evidence="3">JCM 4376</strain>
    </source>
</reference>
<sequence>MAGEEGDPATADLAEEEGVARPSVRGVHTHLRDVLQEGVQARAADDTDLCVRHAITVAARENAGSPVERIDGAPGGSAVPCAAQAAEVLLFEAEEGAEDDFESDPVEAEAEAEAEDDEESDDEAEPDAFAEDEAGVLLDEEPRLSFR</sequence>
<accession>A0ABQ2W5H5</accession>
<keyword evidence="3" id="KW-1185">Reference proteome</keyword>
<evidence type="ECO:0000313" key="3">
    <source>
        <dbReference type="Proteomes" id="UP000660675"/>
    </source>
</evidence>
<gene>
    <name evidence="2" type="ORF">GCM10015535_43930</name>
</gene>
<comment type="caution">
    <text evidence="2">The sequence shown here is derived from an EMBL/GenBank/DDBJ whole genome shotgun (WGS) entry which is preliminary data.</text>
</comment>
<feature type="region of interest" description="Disordered" evidence="1">
    <location>
        <begin position="94"/>
        <end position="147"/>
    </location>
</feature>
<protein>
    <submittedName>
        <fullName evidence="2">Uncharacterized protein</fullName>
    </submittedName>
</protein>
<feature type="compositionally biased region" description="Acidic residues" evidence="1">
    <location>
        <begin position="1"/>
        <end position="17"/>
    </location>
</feature>
<evidence type="ECO:0000313" key="2">
    <source>
        <dbReference type="EMBL" id="GGV89646.1"/>
    </source>
</evidence>
<feature type="region of interest" description="Disordered" evidence="1">
    <location>
        <begin position="1"/>
        <end position="25"/>
    </location>
</feature>
<dbReference type="EMBL" id="BMTF01000015">
    <property type="protein sequence ID" value="GGV89646.1"/>
    <property type="molecule type" value="Genomic_DNA"/>
</dbReference>